<evidence type="ECO:0000259" key="5">
    <source>
        <dbReference type="PROSITE" id="PS50931"/>
    </source>
</evidence>
<dbReference type="RefSeq" id="WP_131907610.1">
    <property type="nucleotide sequence ID" value="NZ_BAAAFU010000007.1"/>
</dbReference>
<keyword evidence="3 6" id="KW-0238">DNA-binding</keyword>
<dbReference type="Proteomes" id="UP000294887">
    <property type="component" value="Unassembled WGS sequence"/>
</dbReference>
<evidence type="ECO:0000256" key="3">
    <source>
        <dbReference type="ARBA" id="ARBA00023125"/>
    </source>
</evidence>
<dbReference type="Pfam" id="PF00126">
    <property type="entry name" value="HTH_1"/>
    <property type="match status" value="1"/>
</dbReference>
<sequence length="292" mass="32726">MSIKLLKTLVAISEYGSFSAAAENVCISHAAVGQQMKRLEEIYDVRLFDRNEKSPRLNQLGLALIPKAKSVIHDYETIFEGLVGDAQFIGELTLGAIPSTIRELIPRSVKGLMKNYPDLFVRIVPGTTYNLFDQISYGTIDAALISKPERFDENLNWQAIVEEELVLLTSPEVKGNDPSKILSENPFIQQNRHTAAGVVIEQWLSQNKLQMHGVMMIDSIETLTYMVTHNLGVAIVPNLCAPDPIFAKLRKIPLGTAYIARELGILTRKDCSKSRIVDRLQKEIEKILQSYD</sequence>
<dbReference type="Pfam" id="PF03466">
    <property type="entry name" value="LysR_substrate"/>
    <property type="match status" value="1"/>
</dbReference>
<dbReference type="InterPro" id="IPR005119">
    <property type="entry name" value="LysR_subst-bd"/>
</dbReference>
<dbReference type="Gene3D" id="3.40.190.10">
    <property type="entry name" value="Periplasmic binding protein-like II"/>
    <property type="match status" value="2"/>
</dbReference>
<evidence type="ECO:0000313" key="6">
    <source>
        <dbReference type="EMBL" id="TCJ83128.1"/>
    </source>
</evidence>
<dbReference type="Gene3D" id="1.10.10.10">
    <property type="entry name" value="Winged helix-like DNA-binding domain superfamily/Winged helix DNA-binding domain"/>
    <property type="match status" value="1"/>
</dbReference>
<comment type="caution">
    <text evidence="6">The sequence shown here is derived from an EMBL/GenBank/DDBJ whole genome shotgun (WGS) entry which is preliminary data.</text>
</comment>
<proteinExistence type="inferred from homology"/>
<reference evidence="6 7" key="1">
    <citation type="submission" date="2019-03" db="EMBL/GenBank/DDBJ databases">
        <title>Genomic Encyclopedia of Type Strains, Phase IV (KMG-IV): sequencing the most valuable type-strain genomes for metagenomic binning, comparative biology and taxonomic classification.</title>
        <authorList>
            <person name="Goeker M."/>
        </authorList>
    </citation>
    <scope>NUCLEOTIDE SEQUENCE [LARGE SCALE GENOMIC DNA]</scope>
    <source>
        <strain evidence="6 7">DSM 24830</strain>
    </source>
</reference>
<organism evidence="6 7">
    <name type="scientific">Cocleimonas flava</name>
    <dbReference type="NCBI Taxonomy" id="634765"/>
    <lineage>
        <taxon>Bacteria</taxon>
        <taxon>Pseudomonadati</taxon>
        <taxon>Pseudomonadota</taxon>
        <taxon>Gammaproteobacteria</taxon>
        <taxon>Thiotrichales</taxon>
        <taxon>Thiotrichaceae</taxon>
        <taxon>Cocleimonas</taxon>
    </lineage>
</organism>
<feature type="domain" description="HTH lysR-type" evidence="5">
    <location>
        <begin position="1"/>
        <end position="58"/>
    </location>
</feature>
<dbReference type="InterPro" id="IPR036388">
    <property type="entry name" value="WH-like_DNA-bd_sf"/>
</dbReference>
<dbReference type="GO" id="GO:0000976">
    <property type="term" value="F:transcription cis-regulatory region binding"/>
    <property type="evidence" value="ECO:0007669"/>
    <property type="project" value="TreeGrafter"/>
</dbReference>
<dbReference type="GO" id="GO:0003700">
    <property type="term" value="F:DNA-binding transcription factor activity"/>
    <property type="evidence" value="ECO:0007669"/>
    <property type="project" value="InterPro"/>
</dbReference>
<dbReference type="InterPro" id="IPR000847">
    <property type="entry name" value="LysR_HTH_N"/>
</dbReference>
<dbReference type="AlphaFoldDB" id="A0A4R1EVG3"/>
<dbReference type="PANTHER" id="PTHR30126">
    <property type="entry name" value="HTH-TYPE TRANSCRIPTIONAL REGULATOR"/>
    <property type="match status" value="1"/>
</dbReference>
<dbReference type="SUPFAM" id="SSF53850">
    <property type="entry name" value="Periplasmic binding protein-like II"/>
    <property type="match status" value="1"/>
</dbReference>
<evidence type="ECO:0000256" key="2">
    <source>
        <dbReference type="ARBA" id="ARBA00023015"/>
    </source>
</evidence>
<evidence type="ECO:0000256" key="4">
    <source>
        <dbReference type="ARBA" id="ARBA00023163"/>
    </source>
</evidence>
<dbReference type="SUPFAM" id="SSF46785">
    <property type="entry name" value="Winged helix' DNA-binding domain"/>
    <property type="match status" value="1"/>
</dbReference>
<dbReference type="PANTHER" id="PTHR30126:SF94">
    <property type="entry name" value="LYSR FAMILY TRANSCRIPTIONAL REGULATOR"/>
    <property type="match status" value="1"/>
</dbReference>
<evidence type="ECO:0000256" key="1">
    <source>
        <dbReference type="ARBA" id="ARBA00009437"/>
    </source>
</evidence>
<dbReference type="EMBL" id="SMFQ01000005">
    <property type="protein sequence ID" value="TCJ83128.1"/>
    <property type="molecule type" value="Genomic_DNA"/>
</dbReference>
<accession>A0A4R1EVG3</accession>
<protein>
    <submittedName>
        <fullName evidence="6">DNA-binding transcriptional LysR family regulator</fullName>
    </submittedName>
</protein>
<dbReference type="PROSITE" id="PS50931">
    <property type="entry name" value="HTH_LYSR"/>
    <property type="match status" value="1"/>
</dbReference>
<dbReference type="InterPro" id="IPR036390">
    <property type="entry name" value="WH_DNA-bd_sf"/>
</dbReference>
<gene>
    <name evidence="6" type="ORF">EV695_3866</name>
</gene>
<evidence type="ECO:0000313" key="7">
    <source>
        <dbReference type="Proteomes" id="UP000294887"/>
    </source>
</evidence>
<dbReference type="OrthoDB" id="9803735at2"/>
<keyword evidence="7" id="KW-1185">Reference proteome</keyword>
<keyword evidence="2" id="KW-0805">Transcription regulation</keyword>
<keyword evidence="4" id="KW-0804">Transcription</keyword>
<comment type="similarity">
    <text evidence="1">Belongs to the LysR transcriptional regulatory family.</text>
</comment>
<name>A0A4R1EVG3_9GAMM</name>